<evidence type="ECO:0000313" key="2">
    <source>
        <dbReference type="Proteomes" id="UP000283946"/>
    </source>
</evidence>
<proteinExistence type="predicted"/>
<dbReference type="InterPro" id="IPR013078">
    <property type="entry name" value="His_Pase_superF_clade-1"/>
</dbReference>
<organism evidence="1 2">
    <name type="scientific">Rathayibacter iranicus</name>
    <dbReference type="NCBI Taxonomy" id="59737"/>
    <lineage>
        <taxon>Bacteria</taxon>
        <taxon>Bacillati</taxon>
        <taxon>Actinomycetota</taxon>
        <taxon>Actinomycetes</taxon>
        <taxon>Micrococcales</taxon>
        <taxon>Microbacteriaceae</taxon>
        <taxon>Rathayibacter</taxon>
    </lineage>
</organism>
<dbReference type="CDD" id="cd07067">
    <property type="entry name" value="HP_PGM_like"/>
    <property type="match status" value="1"/>
</dbReference>
<dbReference type="PANTHER" id="PTHR48100:SF58">
    <property type="entry name" value="PE-PGRS FAMILY PROTEIN PE_PGRS11"/>
    <property type="match status" value="1"/>
</dbReference>
<dbReference type="AlphaFoldDB" id="A0AAD1AHE9"/>
<reference evidence="1 2" key="1">
    <citation type="submission" date="2018-03" db="EMBL/GenBank/DDBJ databases">
        <title>Bacteriophage NCPPB3778 and a type I-E CRISPR drive the evolution of the US Biological Select Agent, Rathayibacter toxicus.</title>
        <authorList>
            <person name="Davis E.W.II."/>
            <person name="Tabima J.F."/>
            <person name="Weisberg A.J."/>
            <person name="Dantas Lopes L."/>
            <person name="Wiseman M.S."/>
            <person name="Wiseman M.S."/>
            <person name="Pupko T."/>
            <person name="Belcher M.S."/>
            <person name="Sechler A.J."/>
            <person name="Tancos M.A."/>
            <person name="Schroeder B.K."/>
            <person name="Murray T.D."/>
            <person name="Luster D.G."/>
            <person name="Schneider W.L."/>
            <person name="Rogers E."/>
            <person name="Andreote F.D."/>
            <person name="Grunwald N.J."/>
            <person name="Putnam M.L."/>
            <person name="Chang J.H."/>
        </authorList>
    </citation>
    <scope>NUCLEOTIDE SEQUENCE [LARGE SCALE GENOMIC DNA]</scope>
    <source>
        <strain evidence="1 2">NCCPB 2253</strain>
    </source>
</reference>
<name>A0AAD1AHE9_9MICO</name>
<dbReference type="Pfam" id="PF00300">
    <property type="entry name" value="His_Phos_1"/>
    <property type="match status" value="1"/>
</dbReference>
<accession>A0AAD1AHE9</accession>
<dbReference type="SUPFAM" id="SSF53254">
    <property type="entry name" value="Phosphoglycerate mutase-like"/>
    <property type="match status" value="1"/>
</dbReference>
<gene>
    <name evidence="1" type="ORF">C7V51_15970</name>
</gene>
<dbReference type="InterPro" id="IPR050275">
    <property type="entry name" value="PGM_Phosphatase"/>
</dbReference>
<dbReference type="Proteomes" id="UP000283946">
    <property type="component" value="Chromosome"/>
</dbReference>
<dbReference type="PANTHER" id="PTHR48100">
    <property type="entry name" value="BROAD-SPECIFICITY PHOSPHATASE YOR283W-RELATED"/>
    <property type="match status" value="1"/>
</dbReference>
<dbReference type="SMART" id="SM00855">
    <property type="entry name" value="PGAM"/>
    <property type="match status" value="1"/>
</dbReference>
<dbReference type="InterPro" id="IPR029033">
    <property type="entry name" value="His_PPase_superfam"/>
</dbReference>
<dbReference type="EMBL" id="CP028130">
    <property type="protein sequence ID" value="AZZ57200.1"/>
    <property type="molecule type" value="Genomic_DNA"/>
</dbReference>
<dbReference type="InterPro" id="IPR001345">
    <property type="entry name" value="PG/BPGM_mutase_AS"/>
</dbReference>
<dbReference type="KEGG" id="ria:C7V51_15970"/>
<sequence length="218" mass="22616">MRLLLIRHGQTSSNVAGLLDTRVPGPGLTDLGRRQAEALPALLADEGIGALLVSTMRRTHETAAPLAATLRLEPMERADIREIAAGDLEMRGDTASVDEYMSTVFRWAAGETSLRLAGGETGDEFAARFDAVVGEAEATGHAVVALVSHGAAIRCWVGLRSLDLDATFVSDHPLDNTGVVVLEGSGTGWSLVSWQGEPVSGVGASAPSGPTGDITSSS</sequence>
<protein>
    <submittedName>
        <fullName evidence="1">Histidine phosphatase family protein</fullName>
    </submittedName>
</protein>
<dbReference type="Gene3D" id="3.40.50.1240">
    <property type="entry name" value="Phosphoglycerate mutase-like"/>
    <property type="match status" value="1"/>
</dbReference>
<dbReference type="GO" id="GO:0016791">
    <property type="term" value="F:phosphatase activity"/>
    <property type="evidence" value="ECO:0007669"/>
    <property type="project" value="TreeGrafter"/>
</dbReference>
<dbReference type="GO" id="GO:0005737">
    <property type="term" value="C:cytoplasm"/>
    <property type="evidence" value="ECO:0007669"/>
    <property type="project" value="TreeGrafter"/>
</dbReference>
<dbReference type="RefSeq" id="WP_104266448.1">
    <property type="nucleotide sequence ID" value="NZ_CP028130.1"/>
</dbReference>
<evidence type="ECO:0000313" key="1">
    <source>
        <dbReference type="EMBL" id="AZZ57200.1"/>
    </source>
</evidence>
<dbReference type="PROSITE" id="PS00175">
    <property type="entry name" value="PG_MUTASE"/>
    <property type="match status" value="1"/>
</dbReference>